<proteinExistence type="predicted"/>
<dbReference type="GO" id="GO:0006627">
    <property type="term" value="P:protein processing involved in protein targeting to mitochondrion"/>
    <property type="evidence" value="ECO:0000318"/>
    <property type="project" value="GO_Central"/>
</dbReference>
<evidence type="ECO:0008006" key="10">
    <source>
        <dbReference type="Google" id="ProtNLM"/>
    </source>
</evidence>
<dbReference type="GO" id="GO:0006465">
    <property type="term" value="P:signal peptide processing"/>
    <property type="evidence" value="ECO:0007669"/>
    <property type="project" value="InterPro"/>
</dbReference>
<reference evidence="8" key="2">
    <citation type="submission" date="2025-08" db="UniProtKB">
        <authorList>
            <consortium name="Ensembl"/>
        </authorList>
    </citation>
    <scope>IDENTIFICATION</scope>
    <source>
        <strain evidence="8">Glennie</strain>
    </source>
</reference>
<keyword evidence="4" id="KW-0378">Hydrolase</keyword>
<dbReference type="AlphaFoldDB" id="A0A6I8PBB1"/>
<dbReference type="PANTHER" id="PTHR46041">
    <property type="entry name" value="MITOCHONDRIAL INNER MEMBRANE PROTEASE SUBUNIT 2"/>
    <property type="match status" value="1"/>
</dbReference>
<keyword evidence="3 7" id="KW-0812">Transmembrane</keyword>
<evidence type="ECO:0000256" key="4">
    <source>
        <dbReference type="ARBA" id="ARBA00022801"/>
    </source>
</evidence>
<comment type="subcellular location">
    <subcellularLocation>
        <location evidence="1">Membrane</location>
        <topology evidence="1">Single-pass membrane protein</topology>
    </subcellularLocation>
</comment>
<dbReference type="GO" id="GO:0004175">
    <property type="term" value="F:endopeptidase activity"/>
    <property type="evidence" value="ECO:0000318"/>
    <property type="project" value="GO_Central"/>
</dbReference>
<keyword evidence="2" id="KW-0645">Protease</keyword>
<evidence type="ECO:0000256" key="7">
    <source>
        <dbReference type="SAM" id="Phobius"/>
    </source>
</evidence>
<dbReference type="InterPro" id="IPR037730">
    <property type="entry name" value="IMP2"/>
</dbReference>
<feature type="transmembrane region" description="Helical" evidence="7">
    <location>
        <begin position="222"/>
        <end position="242"/>
    </location>
</feature>
<sequence>MAGEVEGRLHSRSSEVDMAYLYQYGVSLPTWRTLADMADPYQYGEPLPIWRALPMWRTLTNMACPCQYGTPLPTWRAVRLPCPRWRCPPWLQYGGARSLQNGGAQGTLSSGRFGVLTPPECGPSGAGGRRRPAGDMAQAQGFGRRSAKAFLKGFFVAVPVTVTFLDRVACVARVEGASMQPSLNPGGSHSSDVVLLNHWKIRNYEVRRGDIVSLVNWNCFKIYGLSLSGSLFPMIGIFFVIFRFSLPLKMYLSISC</sequence>
<dbReference type="GeneTree" id="ENSGT00940000164174"/>
<keyword evidence="9" id="KW-1185">Reference proteome</keyword>
<dbReference type="GO" id="GO:0042720">
    <property type="term" value="C:mitochondrial inner membrane peptidase complex"/>
    <property type="evidence" value="ECO:0000318"/>
    <property type="project" value="GO_Central"/>
</dbReference>
<dbReference type="InterPro" id="IPR019533">
    <property type="entry name" value="Peptidase_S26"/>
</dbReference>
<dbReference type="Bgee" id="ENSOANG00000042042">
    <property type="expression patterns" value="Expressed in heart and 8 other cell types or tissues"/>
</dbReference>
<reference evidence="8" key="3">
    <citation type="submission" date="2025-09" db="UniProtKB">
        <authorList>
            <consortium name="Ensembl"/>
        </authorList>
    </citation>
    <scope>IDENTIFICATION</scope>
    <source>
        <strain evidence="8">Glennie</strain>
    </source>
</reference>
<dbReference type="GO" id="GO:0004252">
    <property type="term" value="F:serine-type endopeptidase activity"/>
    <property type="evidence" value="ECO:0007669"/>
    <property type="project" value="InterPro"/>
</dbReference>
<evidence type="ECO:0000313" key="9">
    <source>
        <dbReference type="Proteomes" id="UP000002279"/>
    </source>
</evidence>
<evidence type="ECO:0000256" key="2">
    <source>
        <dbReference type="ARBA" id="ARBA00022670"/>
    </source>
</evidence>
<keyword evidence="6 7" id="KW-0472">Membrane</keyword>
<accession>A0A6I8PBB1</accession>
<organism evidence="8 9">
    <name type="scientific">Ornithorhynchus anatinus</name>
    <name type="common">Duckbill platypus</name>
    <dbReference type="NCBI Taxonomy" id="9258"/>
    <lineage>
        <taxon>Eukaryota</taxon>
        <taxon>Metazoa</taxon>
        <taxon>Chordata</taxon>
        <taxon>Craniata</taxon>
        <taxon>Vertebrata</taxon>
        <taxon>Euteleostomi</taxon>
        <taxon>Mammalia</taxon>
        <taxon>Monotremata</taxon>
        <taxon>Ornithorhynchidae</taxon>
        <taxon>Ornithorhynchus</taxon>
    </lineage>
</organism>
<dbReference type="InParanoid" id="A0A6I8PBB1"/>
<protein>
    <recommendedName>
        <fullName evidence="10">Mitochondrial inner membrane protease subunit 2</fullName>
    </recommendedName>
</protein>
<keyword evidence="5 7" id="KW-1133">Transmembrane helix</keyword>
<evidence type="ECO:0000256" key="3">
    <source>
        <dbReference type="ARBA" id="ARBA00022692"/>
    </source>
</evidence>
<dbReference type="Ensembl" id="ENSOANT00000053712.1">
    <property type="protein sequence ID" value="ENSOANP00000050081.1"/>
    <property type="gene ID" value="ENSOANG00000042042.1"/>
</dbReference>
<dbReference type="Proteomes" id="UP000002279">
    <property type="component" value="Chromosome 10"/>
</dbReference>
<evidence type="ECO:0000256" key="1">
    <source>
        <dbReference type="ARBA" id="ARBA00004167"/>
    </source>
</evidence>
<name>A0A6I8PBB1_ORNAN</name>
<reference evidence="8 9" key="1">
    <citation type="journal article" date="2008" name="Nature">
        <title>Genome analysis of the platypus reveals unique signatures of evolution.</title>
        <authorList>
            <person name="Warren W.C."/>
            <person name="Hillier L.W."/>
            <person name="Marshall Graves J.A."/>
            <person name="Birney E."/>
            <person name="Ponting C.P."/>
            <person name="Grutzner F."/>
            <person name="Belov K."/>
            <person name="Miller W."/>
            <person name="Clarke L."/>
            <person name="Chinwalla A.T."/>
            <person name="Yang S.P."/>
            <person name="Heger A."/>
            <person name="Locke D.P."/>
            <person name="Miethke P."/>
            <person name="Waters P.D."/>
            <person name="Veyrunes F."/>
            <person name="Fulton L."/>
            <person name="Fulton B."/>
            <person name="Graves T."/>
            <person name="Wallis J."/>
            <person name="Puente X.S."/>
            <person name="Lopez-Otin C."/>
            <person name="Ordonez G.R."/>
            <person name="Eichler E.E."/>
            <person name="Chen L."/>
            <person name="Cheng Z."/>
            <person name="Deakin J.E."/>
            <person name="Alsop A."/>
            <person name="Thompson K."/>
            <person name="Kirby P."/>
            <person name="Papenfuss A.T."/>
            <person name="Wakefield M.J."/>
            <person name="Olender T."/>
            <person name="Lancet D."/>
            <person name="Huttley G.A."/>
            <person name="Smit A.F."/>
            <person name="Pask A."/>
            <person name="Temple-Smith P."/>
            <person name="Batzer M.A."/>
            <person name="Walker J.A."/>
            <person name="Konkel M.K."/>
            <person name="Harris R.S."/>
            <person name="Whittington C.M."/>
            <person name="Wong E.S."/>
            <person name="Gemmell N.J."/>
            <person name="Buschiazzo E."/>
            <person name="Vargas Jentzsch I.M."/>
            <person name="Merkel A."/>
            <person name="Schmitz J."/>
            <person name="Zemann A."/>
            <person name="Churakov G."/>
            <person name="Kriegs J.O."/>
            <person name="Brosius J."/>
            <person name="Murchison E.P."/>
            <person name="Sachidanandam R."/>
            <person name="Smith C."/>
            <person name="Hannon G.J."/>
            <person name="Tsend-Ayush E."/>
            <person name="McMillan D."/>
            <person name="Attenborough R."/>
            <person name="Rens W."/>
            <person name="Ferguson-Smith M."/>
            <person name="Lefevre C.M."/>
            <person name="Sharp J.A."/>
            <person name="Nicholas K.R."/>
            <person name="Ray D.A."/>
            <person name="Kube M."/>
            <person name="Reinhardt R."/>
            <person name="Pringle T.H."/>
            <person name="Taylor J."/>
            <person name="Jones R.C."/>
            <person name="Nixon B."/>
            <person name="Dacheux J.L."/>
            <person name="Niwa H."/>
            <person name="Sekita Y."/>
            <person name="Huang X."/>
            <person name="Stark A."/>
            <person name="Kheradpour P."/>
            <person name="Kellis M."/>
            <person name="Flicek P."/>
            <person name="Chen Y."/>
            <person name="Webber C."/>
            <person name="Hardison R."/>
            <person name="Nelson J."/>
            <person name="Hallsworth-Pepin K."/>
            <person name="Delehaunty K."/>
            <person name="Markovic C."/>
            <person name="Minx P."/>
            <person name="Feng Y."/>
            <person name="Kremitzki C."/>
            <person name="Mitreva M."/>
            <person name="Glasscock J."/>
            <person name="Wylie T."/>
            <person name="Wohldmann P."/>
            <person name="Thiru P."/>
            <person name="Nhan M.N."/>
            <person name="Pohl C.S."/>
            <person name="Smith S.M."/>
            <person name="Hou S."/>
            <person name="Nefedov M."/>
            <person name="de Jong P.J."/>
            <person name="Renfree M.B."/>
            <person name="Mardis E.R."/>
            <person name="Wilson R.K."/>
        </authorList>
    </citation>
    <scope>NUCLEOTIDE SEQUENCE [LARGE SCALE GENOMIC DNA]</scope>
    <source>
        <strain evidence="8 9">Glennie</strain>
    </source>
</reference>
<evidence type="ECO:0000256" key="5">
    <source>
        <dbReference type="ARBA" id="ARBA00022989"/>
    </source>
</evidence>
<dbReference type="PANTHER" id="PTHR46041:SF2">
    <property type="entry name" value="MITOCHONDRIAL INNER MEMBRANE PROTEASE SUBUNIT 2"/>
    <property type="match status" value="1"/>
</dbReference>
<dbReference type="CDD" id="cd06530">
    <property type="entry name" value="S26_SPase_I"/>
    <property type="match status" value="1"/>
</dbReference>
<evidence type="ECO:0000313" key="8">
    <source>
        <dbReference type="Ensembl" id="ENSOANP00000050081.1"/>
    </source>
</evidence>
<evidence type="ECO:0000256" key="6">
    <source>
        <dbReference type="ARBA" id="ARBA00023136"/>
    </source>
</evidence>